<protein>
    <submittedName>
        <fullName evidence="1">Uncharacterized protein</fullName>
    </submittedName>
</protein>
<accession>A0ACB8EW32</accession>
<gene>
    <name evidence="1" type="ORF">K3G42_012611</name>
</gene>
<dbReference type="EMBL" id="CM037628">
    <property type="protein sequence ID" value="KAH7997001.1"/>
    <property type="molecule type" value="Genomic_DNA"/>
</dbReference>
<name>A0ACB8EW32_9SAUR</name>
<evidence type="ECO:0000313" key="2">
    <source>
        <dbReference type="Proteomes" id="UP000827872"/>
    </source>
</evidence>
<comment type="caution">
    <text evidence="1">The sequence shown here is derived from an EMBL/GenBank/DDBJ whole genome shotgun (WGS) entry which is preliminary data.</text>
</comment>
<keyword evidence="2" id="KW-1185">Reference proteome</keyword>
<sequence length="176" mass="19394">MTAIGTRQSQAEKGFFYSIAFTLSPCLNREPSSKHFLSEDKMAARFNSLSLDNDHMYSSNGFPANLWRWYAEMSCKASSTDEENEGGDVVVDGEFIMPDCPMLLLPSLVEGSLGRVSLVPEDVLLSLNPCTEVVLWSPPGNSSLNTIRMLMANASSLSASRQPQQEVGMTQEEMEI</sequence>
<reference evidence="1" key="1">
    <citation type="submission" date="2021-08" db="EMBL/GenBank/DDBJ databases">
        <title>The first chromosome-level gecko genome reveals the dynamic sex chromosomes of Neotropical dwarf geckos (Sphaerodactylidae: Sphaerodactylus).</title>
        <authorList>
            <person name="Pinto B.J."/>
            <person name="Keating S.E."/>
            <person name="Gamble T."/>
        </authorList>
    </citation>
    <scope>NUCLEOTIDE SEQUENCE</scope>
    <source>
        <strain evidence="1">TG3544</strain>
    </source>
</reference>
<dbReference type="Proteomes" id="UP000827872">
    <property type="component" value="Linkage Group LG15"/>
</dbReference>
<organism evidence="1 2">
    <name type="scientific">Sphaerodactylus townsendi</name>
    <dbReference type="NCBI Taxonomy" id="933632"/>
    <lineage>
        <taxon>Eukaryota</taxon>
        <taxon>Metazoa</taxon>
        <taxon>Chordata</taxon>
        <taxon>Craniata</taxon>
        <taxon>Vertebrata</taxon>
        <taxon>Euteleostomi</taxon>
        <taxon>Lepidosauria</taxon>
        <taxon>Squamata</taxon>
        <taxon>Bifurcata</taxon>
        <taxon>Gekkota</taxon>
        <taxon>Sphaerodactylidae</taxon>
        <taxon>Sphaerodactylus</taxon>
    </lineage>
</organism>
<evidence type="ECO:0000313" key="1">
    <source>
        <dbReference type="EMBL" id="KAH7997001.1"/>
    </source>
</evidence>
<proteinExistence type="predicted"/>